<dbReference type="AlphaFoldDB" id="M9MBS2"/>
<comment type="similarity">
    <text evidence="1">Belongs to the short-chain dehydrogenases/reductases (SDR) family.</text>
</comment>
<dbReference type="GO" id="GO:0016491">
    <property type="term" value="F:oxidoreductase activity"/>
    <property type="evidence" value="ECO:0007669"/>
    <property type="project" value="UniProtKB-KW"/>
</dbReference>
<dbReference type="InterPro" id="IPR036291">
    <property type="entry name" value="NAD(P)-bd_dom_sf"/>
</dbReference>
<dbReference type="OrthoDB" id="191139at2759"/>
<keyword evidence="3" id="KW-0560">Oxidoreductase</keyword>
<dbReference type="PRINTS" id="PR00081">
    <property type="entry name" value="GDHRDH"/>
</dbReference>
<dbReference type="Pfam" id="PF00106">
    <property type="entry name" value="adh_short"/>
    <property type="match status" value="1"/>
</dbReference>
<dbReference type="SUPFAM" id="SSF51735">
    <property type="entry name" value="NAD(P)-binding Rossmann-fold domains"/>
    <property type="match status" value="1"/>
</dbReference>
<dbReference type="Proteomes" id="UP000011976">
    <property type="component" value="Unassembled WGS sequence"/>
</dbReference>
<dbReference type="Gene3D" id="3.40.50.720">
    <property type="entry name" value="NAD(P)-binding Rossmann-like Domain"/>
    <property type="match status" value="1"/>
</dbReference>
<organism evidence="4 5">
    <name type="scientific">Pseudozyma antarctica (strain T-34)</name>
    <name type="common">Yeast</name>
    <name type="synonym">Candida antarctica</name>
    <dbReference type="NCBI Taxonomy" id="1151754"/>
    <lineage>
        <taxon>Eukaryota</taxon>
        <taxon>Fungi</taxon>
        <taxon>Dikarya</taxon>
        <taxon>Basidiomycota</taxon>
        <taxon>Ustilaginomycotina</taxon>
        <taxon>Ustilaginomycetes</taxon>
        <taxon>Ustilaginales</taxon>
        <taxon>Ustilaginaceae</taxon>
        <taxon>Moesziomyces</taxon>
    </lineage>
</organism>
<evidence type="ECO:0000313" key="5">
    <source>
        <dbReference type="Proteomes" id="UP000011976"/>
    </source>
</evidence>
<evidence type="ECO:0000256" key="2">
    <source>
        <dbReference type="ARBA" id="ARBA00022857"/>
    </source>
</evidence>
<protein>
    <submittedName>
        <fullName evidence="4">Dehydrogenases with different specificities</fullName>
    </submittedName>
</protein>
<dbReference type="PANTHER" id="PTHR24320">
    <property type="entry name" value="RETINOL DEHYDROGENASE"/>
    <property type="match status" value="1"/>
</dbReference>
<dbReference type="EMBL" id="DF196773">
    <property type="protein sequence ID" value="GAC72908.1"/>
    <property type="molecule type" value="Genomic_DNA"/>
</dbReference>
<name>M9MBS2_PSEA3</name>
<dbReference type="InterPro" id="IPR002347">
    <property type="entry name" value="SDR_fam"/>
</dbReference>
<proteinExistence type="inferred from homology"/>
<keyword evidence="2" id="KW-0521">NADP</keyword>
<gene>
    <name evidence="4" type="ORF">PANT_7c00330</name>
</gene>
<evidence type="ECO:0000256" key="3">
    <source>
        <dbReference type="ARBA" id="ARBA00023002"/>
    </source>
</evidence>
<dbReference type="PANTHER" id="PTHR24320:SF282">
    <property type="entry name" value="WW DOMAIN-CONTAINING OXIDOREDUCTASE"/>
    <property type="match status" value="1"/>
</dbReference>
<evidence type="ECO:0000256" key="1">
    <source>
        <dbReference type="ARBA" id="ARBA00006484"/>
    </source>
</evidence>
<evidence type="ECO:0000313" key="4">
    <source>
        <dbReference type="EMBL" id="GAC72908.1"/>
    </source>
</evidence>
<dbReference type="STRING" id="1151754.M9MBS2"/>
<sequence length="336" mass="36527">MLRHSPPSRSCKHWDPSSMPLLHGRIVILTGPSSGIGYETLRQLVLSSAHVYMFGRNLDKLRATAETIAAECRQELARLPVGHARYGAEVGRMTAVQCDLGSLDSVQRAVEEFLSNEESVDVVLCNAGVMESGKTVDGYEIMWGTNVLGHHALLRLLLPALRASAKLRNSVVTGETRVILTSSDTHRWVNKPSHLTPAGLDDPDQAGLGFIHLYGRSKLGNILTAKTLAAASDRNHWGITVASVHPGGVKSQLGSTNSLLTRVKNWFLVPATLGAVTQLWAASAANKDSIHGRYLVPWAAVGEESELAKDQSVAQTAWDWCELQCTNKGLNLHHWP</sequence>
<accession>M9MBS2</accession>
<reference evidence="5" key="1">
    <citation type="journal article" date="2013" name="Genome Announc.">
        <title>Genome sequence of the basidiomycetous yeast Pseudozyma antarctica T-34, a producer of the glycolipid biosurfactants mannosylerythritol lipids.</title>
        <authorList>
            <person name="Morita T."/>
            <person name="Koike H."/>
            <person name="Koyama Y."/>
            <person name="Hagiwara H."/>
            <person name="Ito E."/>
            <person name="Fukuoka T."/>
            <person name="Imura T."/>
            <person name="Machida M."/>
            <person name="Kitamoto D."/>
        </authorList>
    </citation>
    <scope>NUCLEOTIDE SEQUENCE [LARGE SCALE GENOMIC DNA]</scope>
    <source>
        <strain evidence="5">T-34</strain>
    </source>
</reference>